<gene>
    <name evidence="5" type="ORF">CPA56_05555</name>
</gene>
<evidence type="ECO:0000313" key="5">
    <source>
        <dbReference type="EMBL" id="MBA5727445.1"/>
    </source>
</evidence>
<dbReference type="EMBL" id="PDLY01000003">
    <property type="protein sequence ID" value="MBA5727445.1"/>
    <property type="molecule type" value="Genomic_DNA"/>
</dbReference>
<reference evidence="5 6" key="1">
    <citation type="submission" date="2017-10" db="EMBL/GenBank/DDBJ databases">
        <authorList>
            <person name="Jakob F."/>
        </authorList>
    </citation>
    <scope>NUCLEOTIDE SEQUENCE [LARGE SCALE GENOMIC DNA]</scope>
    <source>
        <strain evidence="5 6">TMW 2.1889</strain>
    </source>
</reference>
<accession>A0ABR5ZT00</accession>
<sequence length="287" mass="30274">MSSFFTYKTHYPLSYTAETPNRPTISTLPPTQPATPPQASTGEVALPANALSIPDILAWHSIPQDLINAMSGSSLAAGLERMIDFAPFPIRPGVPMALGGASGSGKSLTLAKLAARYARQARQSGGRIRRPLVLACDSTPGSYIKLASILRGCDIDLMKAYGGMNPHLIDGHDRIILVDLPGLCVYSPTAMTEMKEVVERTQASLSLVIPAGMDPEESTDIAAAFHQCGAKSMIASRMEQSGRIGSVITAAACGLALTYGSYSGSINEGFTQLTPTILARRLLVLPG</sequence>
<dbReference type="RefSeq" id="WP_182041045.1">
    <property type="nucleotide sequence ID" value="NZ_PDLY01000003.1"/>
</dbReference>
<dbReference type="InterPro" id="IPR027417">
    <property type="entry name" value="P-loop_NTPase"/>
</dbReference>
<comment type="caution">
    <text evidence="5">The sequence shown here is derived from an EMBL/GenBank/DDBJ whole genome shotgun (WGS) entry which is preliminary data.</text>
</comment>
<feature type="compositionally biased region" description="Polar residues" evidence="3">
    <location>
        <begin position="18"/>
        <end position="28"/>
    </location>
</feature>
<evidence type="ECO:0000256" key="1">
    <source>
        <dbReference type="ARBA" id="ARBA00022741"/>
    </source>
</evidence>
<dbReference type="SUPFAM" id="SSF52540">
    <property type="entry name" value="P-loop containing nucleoside triphosphate hydrolases"/>
    <property type="match status" value="1"/>
</dbReference>
<dbReference type="Pfam" id="PF00448">
    <property type="entry name" value="SRP54"/>
    <property type="match status" value="1"/>
</dbReference>
<dbReference type="SMART" id="SM00962">
    <property type="entry name" value="SRP54"/>
    <property type="match status" value="1"/>
</dbReference>
<feature type="domain" description="SRP54-type proteins GTP-binding" evidence="4">
    <location>
        <begin position="93"/>
        <end position="284"/>
    </location>
</feature>
<keyword evidence="2" id="KW-0342">GTP-binding</keyword>
<evidence type="ECO:0000256" key="3">
    <source>
        <dbReference type="SAM" id="MobiDB-lite"/>
    </source>
</evidence>
<dbReference type="Proteomes" id="UP000765338">
    <property type="component" value="Unassembled WGS sequence"/>
</dbReference>
<protein>
    <recommendedName>
        <fullName evidence="4">SRP54-type proteins GTP-binding domain-containing protein</fullName>
    </recommendedName>
</protein>
<evidence type="ECO:0000256" key="2">
    <source>
        <dbReference type="ARBA" id="ARBA00023134"/>
    </source>
</evidence>
<keyword evidence="6" id="KW-1185">Reference proteome</keyword>
<feature type="region of interest" description="Disordered" evidence="3">
    <location>
        <begin position="18"/>
        <end position="40"/>
    </location>
</feature>
<organism evidence="5 6">
    <name type="scientific">Bombella mellum</name>
    <dbReference type="NCBI Taxonomy" id="2039288"/>
    <lineage>
        <taxon>Bacteria</taxon>
        <taxon>Pseudomonadati</taxon>
        <taxon>Pseudomonadota</taxon>
        <taxon>Alphaproteobacteria</taxon>
        <taxon>Acetobacterales</taxon>
        <taxon>Acetobacteraceae</taxon>
        <taxon>Bombella</taxon>
    </lineage>
</organism>
<name>A0ABR5ZT00_9PROT</name>
<evidence type="ECO:0000313" key="6">
    <source>
        <dbReference type="Proteomes" id="UP000765338"/>
    </source>
</evidence>
<keyword evidence="1" id="KW-0547">Nucleotide-binding</keyword>
<dbReference type="InterPro" id="IPR000897">
    <property type="entry name" value="SRP54_GTPase_dom"/>
</dbReference>
<dbReference type="Gene3D" id="3.40.50.300">
    <property type="entry name" value="P-loop containing nucleotide triphosphate hydrolases"/>
    <property type="match status" value="1"/>
</dbReference>
<evidence type="ECO:0000259" key="4">
    <source>
        <dbReference type="SMART" id="SM00962"/>
    </source>
</evidence>
<proteinExistence type="predicted"/>